<proteinExistence type="predicted"/>
<gene>
    <name evidence="1" type="ORF">FA15DRAFT_675807</name>
</gene>
<evidence type="ECO:0000313" key="2">
    <source>
        <dbReference type="Proteomes" id="UP000307440"/>
    </source>
</evidence>
<reference evidence="1 2" key="1">
    <citation type="journal article" date="2019" name="Nat. Ecol. Evol.">
        <title>Megaphylogeny resolves global patterns of mushroom evolution.</title>
        <authorList>
            <person name="Varga T."/>
            <person name="Krizsan K."/>
            <person name="Foldi C."/>
            <person name="Dima B."/>
            <person name="Sanchez-Garcia M."/>
            <person name="Sanchez-Ramirez S."/>
            <person name="Szollosi G.J."/>
            <person name="Szarkandi J.G."/>
            <person name="Papp V."/>
            <person name="Albert L."/>
            <person name="Andreopoulos W."/>
            <person name="Angelini C."/>
            <person name="Antonin V."/>
            <person name="Barry K.W."/>
            <person name="Bougher N.L."/>
            <person name="Buchanan P."/>
            <person name="Buyck B."/>
            <person name="Bense V."/>
            <person name="Catcheside P."/>
            <person name="Chovatia M."/>
            <person name="Cooper J."/>
            <person name="Damon W."/>
            <person name="Desjardin D."/>
            <person name="Finy P."/>
            <person name="Geml J."/>
            <person name="Haridas S."/>
            <person name="Hughes K."/>
            <person name="Justo A."/>
            <person name="Karasinski D."/>
            <person name="Kautmanova I."/>
            <person name="Kiss B."/>
            <person name="Kocsube S."/>
            <person name="Kotiranta H."/>
            <person name="LaButti K.M."/>
            <person name="Lechner B.E."/>
            <person name="Liimatainen K."/>
            <person name="Lipzen A."/>
            <person name="Lukacs Z."/>
            <person name="Mihaltcheva S."/>
            <person name="Morgado L.N."/>
            <person name="Niskanen T."/>
            <person name="Noordeloos M.E."/>
            <person name="Ohm R.A."/>
            <person name="Ortiz-Santana B."/>
            <person name="Ovrebo C."/>
            <person name="Racz N."/>
            <person name="Riley R."/>
            <person name="Savchenko A."/>
            <person name="Shiryaev A."/>
            <person name="Soop K."/>
            <person name="Spirin V."/>
            <person name="Szebenyi C."/>
            <person name="Tomsovsky M."/>
            <person name="Tulloss R.E."/>
            <person name="Uehling J."/>
            <person name="Grigoriev I.V."/>
            <person name="Vagvolgyi C."/>
            <person name="Papp T."/>
            <person name="Martin F.M."/>
            <person name="Miettinen O."/>
            <person name="Hibbett D.S."/>
            <person name="Nagy L.G."/>
        </authorList>
    </citation>
    <scope>NUCLEOTIDE SEQUENCE [LARGE SCALE GENOMIC DNA]</scope>
    <source>
        <strain evidence="1 2">CBS 121175</strain>
    </source>
</reference>
<accession>A0A5C3KCH0</accession>
<protein>
    <submittedName>
        <fullName evidence="1">Uncharacterized protein</fullName>
    </submittedName>
</protein>
<keyword evidence="2" id="KW-1185">Reference proteome</keyword>
<dbReference type="AlphaFoldDB" id="A0A5C3KCH0"/>
<name>A0A5C3KCH0_COPMA</name>
<dbReference type="EMBL" id="ML210463">
    <property type="protein sequence ID" value="TFK17785.1"/>
    <property type="molecule type" value="Genomic_DNA"/>
</dbReference>
<dbReference type="Proteomes" id="UP000307440">
    <property type="component" value="Unassembled WGS sequence"/>
</dbReference>
<organism evidence="1 2">
    <name type="scientific">Coprinopsis marcescibilis</name>
    <name type="common">Agaric fungus</name>
    <name type="synonym">Psathyrella marcescibilis</name>
    <dbReference type="NCBI Taxonomy" id="230819"/>
    <lineage>
        <taxon>Eukaryota</taxon>
        <taxon>Fungi</taxon>
        <taxon>Dikarya</taxon>
        <taxon>Basidiomycota</taxon>
        <taxon>Agaricomycotina</taxon>
        <taxon>Agaricomycetes</taxon>
        <taxon>Agaricomycetidae</taxon>
        <taxon>Agaricales</taxon>
        <taxon>Agaricineae</taxon>
        <taxon>Psathyrellaceae</taxon>
        <taxon>Coprinopsis</taxon>
    </lineage>
</organism>
<evidence type="ECO:0000313" key="1">
    <source>
        <dbReference type="EMBL" id="TFK17785.1"/>
    </source>
</evidence>
<sequence>MTAAEDQWYTWNRQMRHLFDDDVVGLSLSLSSRSNRLAPESGLASCGGGAAKIAVGLMGKGSVPYQSASTR</sequence>